<evidence type="ECO:0000256" key="11">
    <source>
        <dbReference type="SAM" id="MobiDB-lite"/>
    </source>
</evidence>
<feature type="region of interest" description="Disordered" evidence="11">
    <location>
        <begin position="140"/>
        <end position="169"/>
    </location>
</feature>
<evidence type="ECO:0000259" key="13">
    <source>
        <dbReference type="PROSITE" id="PS50848"/>
    </source>
</evidence>
<evidence type="ECO:0000256" key="4">
    <source>
        <dbReference type="ARBA" id="ARBA00023054"/>
    </source>
</evidence>
<dbReference type="Pfam" id="PF25797">
    <property type="entry name" value="PDF2_C"/>
    <property type="match status" value="1"/>
</dbReference>
<organism evidence="14 15">
    <name type="scientific">Stylosanthes scabra</name>
    <dbReference type="NCBI Taxonomy" id="79078"/>
    <lineage>
        <taxon>Eukaryota</taxon>
        <taxon>Viridiplantae</taxon>
        <taxon>Streptophyta</taxon>
        <taxon>Embryophyta</taxon>
        <taxon>Tracheophyta</taxon>
        <taxon>Spermatophyta</taxon>
        <taxon>Magnoliopsida</taxon>
        <taxon>eudicotyledons</taxon>
        <taxon>Gunneridae</taxon>
        <taxon>Pentapetalae</taxon>
        <taxon>rosids</taxon>
        <taxon>fabids</taxon>
        <taxon>Fabales</taxon>
        <taxon>Fabaceae</taxon>
        <taxon>Papilionoideae</taxon>
        <taxon>50 kb inversion clade</taxon>
        <taxon>dalbergioids sensu lato</taxon>
        <taxon>Dalbergieae</taxon>
        <taxon>Pterocarpus clade</taxon>
        <taxon>Stylosanthes</taxon>
    </lineage>
</organism>
<dbReference type="InterPro" id="IPR009057">
    <property type="entry name" value="Homeodomain-like_sf"/>
</dbReference>
<dbReference type="Gene3D" id="1.10.10.60">
    <property type="entry name" value="Homeodomain-like"/>
    <property type="match status" value="1"/>
</dbReference>
<dbReference type="SMART" id="SM00234">
    <property type="entry name" value="START"/>
    <property type="match status" value="1"/>
</dbReference>
<keyword evidence="6 9" id="KW-0371">Homeobox</keyword>
<dbReference type="PROSITE" id="PS50071">
    <property type="entry name" value="HOMEOBOX_2"/>
    <property type="match status" value="1"/>
</dbReference>
<evidence type="ECO:0000256" key="1">
    <source>
        <dbReference type="ARBA" id="ARBA00004123"/>
    </source>
</evidence>
<dbReference type="InterPro" id="IPR001356">
    <property type="entry name" value="HD"/>
</dbReference>
<name>A0ABU6QEE6_9FABA</name>
<dbReference type="SMART" id="SM00389">
    <property type="entry name" value="HOX"/>
    <property type="match status" value="1"/>
</dbReference>
<keyword evidence="8 9" id="KW-0539">Nucleus</keyword>
<sequence length="708" mass="80354">MAQRLFKINPEPDEDKRLDIAQELGMSPNQVKFWFQDRRNQKKSKEDNEMMEKETDDEFKEKLKDLMKMCQASEEGSRGPSNSAAADGDNSFEQLMNDNQPLKYESDDDELSCLIRYIEDHPLSKPISLQSFLNPTTSIERRDSTLNHSSSYHSSSWSKGETSMPPAERNRMMESERALMVEVAKATMEEVVVLVSTNEPLWESINSPNSASRLVLIPEIYDTLSHRFPIRVYDNNHHHFNNNSTTMRVESSRDSRIVKLQASELVDAILNHTCWTNMFPTMIPKAITLQVLKKGTGEGNQHGALQLEEMHLLSPLLPTREFFLLRFCQQLESNAWFIADVSYNHAKEEKPADQFRAWKRPSGCKIEALPDGTSRVTWVENVLVDDLFQTHPLFRDLLLKSGSTAYGAEKWLMEIQRTSERFASFTSDHNSNYEIEGVMISLSGERRNLMRVCQRMVREFCGILKYSSKKEYNQNPSERVRDNGIRFSICDEIDEEEEAHHHTSSNDSNAVLAASIWLPFTSQHLFSFFSDPKTRSQWDFICSRNRVEEVARFSTGTHPDNYISLMRLVKAVANKAMIIIQESFTSSCGSYIIYSPITEEDLYTAIHGDREASISVPILLYGLTISDDEDHNDDDGGDNNGVIGSSLLALTLQVPIRKGQDDGGGGEFIMEPSEASAAEIIVKIIEKIKVALDCPESDAEDDSGGNDD</sequence>
<comment type="similarity">
    <text evidence="2">Belongs to the HD-ZIP homeobox family. Class IV subfamily.</text>
</comment>
<evidence type="ECO:0000313" key="15">
    <source>
        <dbReference type="Proteomes" id="UP001341840"/>
    </source>
</evidence>
<feature type="DNA-binding region" description="Homeobox" evidence="9">
    <location>
        <begin position="3"/>
        <end position="46"/>
    </location>
</feature>
<dbReference type="Proteomes" id="UP001341840">
    <property type="component" value="Unassembled WGS sequence"/>
</dbReference>
<accession>A0ABU6QEE6</accession>
<evidence type="ECO:0000259" key="12">
    <source>
        <dbReference type="PROSITE" id="PS50071"/>
    </source>
</evidence>
<keyword evidence="15" id="KW-1185">Reference proteome</keyword>
<dbReference type="CDD" id="cd00086">
    <property type="entry name" value="homeodomain"/>
    <property type="match status" value="1"/>
</dbReference>
<feature type="compositionally biased region" description="Low complexity" evidence="11">
    <location>
        <begin position="148"/>
        <end position="158"/>
    </location>
</feature>
<feature type="region of interest" description="Disordered" evidence="11">
    <location>
        <begin position="36"/>
        <end position="95"/>
    </location>
</feature>
<dbReference type="EMBL" id="JASCZI010000232">
    <property type="protein sequence ID" value="MED6110297.1"/>
    <property type="molecule type" value="Genomic_DNA"/>
</dbReference>
<dbReference type="InterPro" id="IPR002913">
    <property type="entry name" value="START_lipid-bd_dom"/>
</dbReference>
<dbReference type="PANTHER" id="PTHR45654">
    <property type="entry name" value="HOMEOBOX-LEUCINE ZIPPER PROTEIN MERISTEM L1"/>
    <property type="match status" value="1"/>
</dbReference>
<dbReference type="Gene3D" id="3.30.530.20">
    <property type="match status" value="1"/>
</dbReference>
<keyword evidence="4" id="KW-0175">Coiled coil</keyword>
<dbReference type="InterPro" id="IPR042160">
    <property type="entry name" value="HD-Zip_IV"/>
</dbReference>
<evidence type="ECO:0000256" key="3">
    <source>
        <dbReference type="ARBA" id="ARBA00023015"/>
    </source>
</evidence>
<keyword evidence="7" id="KW-0804">Transcription</keyword>
<protein>
    <submittedName>
        <fullName evidence="14">Uncharacterized protein</fullName>
    </submittedName>
</protein>
<evidence type="ECO:0000256" key="7">
    <source>
        <dbReference type="ARBA" id="ARBA00023163"/>
    </source>
</evidence>
<dbReference type="SUPFAM" id="SSF46689">
    <property type="entry name" value="Homeodomain-like"/>
    <property type="match status" value="1"/>
</dbReference>
<proteinExistence type="inferred from homology"/>
<dbReference type="SUPFAM" id="SSF55961">
    <property type="entry name" value="Bet v1-like"/>
    <property type="match status" value="2"/>
</dbReference>
<dbReference type="InterPro" id="IPR023393">
    <property type="entry name" value="START-like_dom_sf"/>
</dbReference>
<evidence type="ECO:0000313" key="14">
    <source>
        <dbReference type="EMBL" id="MED6110297.1"/>
    </source>
</evidence>
<gene>
    <name evidence="14" type="ORF">PIB30_041655</name>
</gene>
<dbReference type="Pfam" id="PF01852">
    <property type="entry name" value="START"/>
    <property type="match status" value="1"/>
</dbReference>
<evidence type="ECO:0000256" key="5">
    <source>
        <dbReference type="ARBA" id="ARBA00023125"/>
    </source>
</evidence>
<feature type="domain" description="START" evidence="13">
    <location>
        <begin position="173"/>
        <end position="424"/>
    </location>
</feature>
<keyword evidence="3" id="KW-0805">Transcription regulation</keyword>
<dbReference type="Pfam" id="PF00046">
    <property type="entry name" value="Homeodomain"/>
    <property type="match status" value="1"/>
</dbReference>
<keyword evidence="5 9" id="KW-0238">DNA-binding</keyword>
<feature type="compositionally biased region" description="Basic and acidic residues" evidence="11">
    <location>
        <begin position="36"/>
        <end position="67"/>
    </location>
</feature>
<reference evidence="14 15" key="1">
    <citation type="journal article" date="2023" name="Plants (Basel)">
        <title>Bridging the Gap: Combining Genomics and Transcriptomics Approaches to Understand Stylosanthes scabra, an Orphan Legume from the Brazilian Caatinga.</title>
        <authorList>
            <person name="Ferreira-Neto J.R.C."/>
            <person name="da Silva M.D."/>
            <person name="Binneck E."/>
            <person name="de Melo N.F."/>
            <person name="da Silva R.H."/>
            <person name="de Melo A.L.T.M."/>
            <person name="Pandolfi V."/>
            <person name="Bustamante F.O."/>
            <person name="Brasileiro-Vidal A.C."/>
            <person name="Benko-Iseppon A.M."/>
        </authorList>
    </citation>
    <scope>NUCLEOTIDE SEQUENCE [LARGE SCALE GENOMIC DNA]</scope>
    <source>
        <tissue evidence="14">Leaves</tissue>
    </source>
</reference>
<dbReference type="InterPro" id="IPR017970">
    <property type="entry name" value="Homeobox_CS"/>
</dbReference>
<evidence type="ECO:0000256" key="2">
    <source>
        <dbReference type="ARBA" id="ARBA00006789"/>
    </source>
</evidence>
<evidence type="ECO:0000256" key="8">
    <source>
        <dbReference type="ARBA" id="ARBA00023242"/>
    </source>
</evidence>
<evidence type="ECO:0000256" key="6">
    <source>
        <dbReference type="ARBA" id="ARBA00023155"/>
    </source>
</evidence>
<comment type="caution">
    <text evidence="14">The sequence shown here is derived from an EMBL/GenBank/DDBJ whole genome shotgun (WGS) entry which is preliminary data.</text>
</comment>
<dbReference type="PANTHER" id="PTHR45654:SF9">
    <property type="entry name" value="HOMEOBOX-LEUCINE ZIPPER PROTEIN HDG10-RELATED"/>
    <property type="match status" value="1"/>
</dbReference>
<evidence type="ECO:0000256" key="9">
    <source>
        <dbReference type="PROSITE-ProRule" id="PRU00108"/>
    </source>
</evidence>
<comment type="subcellular location">
    <subcellularLocation>
        <location evidence="1 9 10">Nucleus</location>
    </subcellularLocation>
</comment>
<dbReference type="PROSITE" id="PS50848">
    <property type="entry name" value="START"/>
    <property type="match status" value="1"/>
</dbReference>
<feature type="domain" description="Homeobox" evidence="12">
    <location>
        <begin position="1"/>
        <end position="45"/>
    </location>
</feature>
<dbReference type="InterPro" id="IPR057993">
    <property type="entry name" value="HD-Zip_IV_C"/>
</dbReference>
<dbReference type="PROSITE" id="PS00027">
    <property type="entry name" value="HOMEOBOX_1"/>
    <property type="match status" value="1"/>
</dbReference>
<evidence type="ECO:0000256" key="10">
    <source>
        <dbReference type="RuleBase" id="RU000682"/>
    </source>
</evidence>